<dbReference type="Proteomes" id="UP000887580">
    <property type="component" value="Unplaced"/>
</dbReference>
<evidence type="ECO:0000313" key="1">
    <source>
        <dbReference type="Proteomes" id="UP000887580"/>
    </source>
</evidence>
<sequence length="676" mass="78358">MAEIEPSQLNVLIERDGYLTPQIPEIKRRYKVFRESLQKLQDLPGGLDQFTLSYREYGVHLNEDNSISCLEWCPGVQGLSLVGDFNNWDPNAHPYEFLEFGKWRLQVPPNSDGTPLLKNGIIYKIAVKKNDQYFYKLSAWANYVEKAKTNIYEMVFYHPENAYQWKNPITHLNKSLRIYEAHVGISSPEGKVNTYRAFAEDLIPRIKRQGYNCIQLMAIMEHAYYGSFGYQVTSFFAPSSRFGKPDDLKYLIDQAHGAGLIVLLDVVHSHASKNVEDGLNQWTCDDGGYFHSNARGYHSQWDSRLFDYTNLETQRFLLSNLRYWQEEYKFDGFRFDGVTSMLYHSHGLGDCFGSYDDYFGLNTDTDSVTYLTLANYLIQKYHPGSITIAEEFSGMPALCRPIEEGGQGFEYRLAMSLPDMWIKILKHQQDEDWNISDIVQTLENRRYMEKNVAYAESHDQALVGDKSLAFWLMDKEMYDFMSINSPYTPVIERGIALHNLIRLLTYGLGGEAWLNFIGNEFGHPEWLDFPRIGNNESFHYCRRQFNLADDENLRYKFMNSFDQAMNAMEEKHQFLSRGPAYVTTKHGEDKVVVFERGGLVFVFNLHTTKAYTDYWVATDVPGQYRLALDSDSSKFGGHNRLNPDQIYSAMEPGHHGRRYHLSVYIPPRVAIVLERV</sequence>
<dbReference type="WBParaSite" id="PS1159_v2.g14491.t1">
    <property type="protein sequence ID" value="PS1159_v2.g14491.t1"/>
    <property type="gene ID" value="PS1159_v2.g14491"/>
</dbReference>
<proteinExistence type="predicted"/>
<accession>A0AC35F706</accession>
<name>A0AC35F706_9BILA</name>
<protein>
    <submittedName>
        <fullName evidence="2">1,4-alpha-glucan branching enzyme</fullName>
    </submittedName>
</protein>
<evidence type="ECO:0000313" key="2">
    <source>
        <dbReference type="WBParaSite" id="PS1159_v2.g14491.t1"/>
    </source>
</evidence>
<reference evidence="2" key="1">
    <citation type="submission" date="2022-11" db="UniProtKB">
        <authorList>
            <consortium name="WormBaseParasite"/>
        </authorList>
    </citation>
    <scope>IDENTIFICATION</scope>
</reference>
<organism evidence="1 2">
    <name type="scientific">Panagrolaimus sp. PS1159</name>
    <dbReference type="NCBI Taxonomy" id="55785"/>
    <lineage>
        <taxon>Eukaryota</taxon>
        <taxon>Metazoa</taxon>
        <taxon>Ecdysozoa</taxon>
        <taxon>Nematoda</taxon>
        <taxon>Chromadorea</taxon>
        <taxon>Rhabditida</taxon>
        <taxon>Tylenchina</taxon>
        <taxon>Panagrolaimomorpha</taxon>
        <taxon>Panagrolaimoidea</taxon>
        <taxon>Panagrolaimidae</taxon>
        <taxon>Panagrolaimus</taxon>
    </lineage>
</organism>